<evidence type="ECO:0000313" key="4">
    <source>
        <dbReference type="Proteomes" id="UP000007463"/>
    </source>
</evidence>
<dbReference type="InterPro" id="IPR021533">
    <property type="entry name" value="PepSY-like"/>
</dbReference>
<evidence type="ECO:0000259" key="2">
    <source>
        <dbReference type="Pfam" id="PF11396"/>
    </source>
</evidence>
<protein>
    <recommendedName>
        <fullName evidence="2">Putative beta-lactamase-inhibitor-like PepSY-like domain-containing protein</fullName>
    </recommendedName>
</protein>
<proteinExistence type="predicted"/>
<dbReference type="eggNOG" id="COG3212">
    <property type="taxonomic scope" value="Bacteria"/>
</dbReference>
<dbReference type="SUPFAM" id="SSF160574">
    <property type="entry name" value="BT0923-like"/>
    <property type="match status" value="1"/>
</dbReference>
<dbReference type="HOGENOM" id="CLU_133145_1_1_10"/>
<dbReference type="RefSeq" id="WP_013685021.1">
    <property type="nucleotide sequence ID" value="NC_015321.1"/>
</dbReference>
<keyword evidence="1" id="KW-0732">Signal</keyword>
<keyword evidence="4" id="KW-1185">Reference proteome</keyword>
<dbReference type="AlphaFoldDB" id="F2ICM0"/>
<feature type="signal peptide" evidence="1">
    <location>
        <begin position="1"/>
        <end position="20"/>
    </location>
</feature>
<name>F2ICM0_FLUTR</name>
<dbReference type="EMBL" id="CP002542">
    <property type="protein sequence ID" value="AEA42247.1"/>
    <property type="molecule type" value="Genomic_DNA"/>
</dbReference>
<dbReference type="PROSITE" id="PS51257">
    <property type="entry name" value="PROKAR_LIPOPROTEIN"/>
    <property type="match status" value="1"/>
</dbReference>
<feature type="chain" id="PRO_5003278402" description="Putative beta-lactamase-inhibitor-like PepSY-like domain-containing protein" evidence="1">
    <location>
        <begin position="21"/>
        <end position="151"/>
    </location>
</feature>
<evidence type="ECO:0000256" key="1">
    <source>
        <dbReference type="SAM" id="SignalP"/>
    </source>
</evidence>
<dbReference type="OrthoDB" id="1121502at2"/>
<dbReference type="Proteomes" id="UP000007463">
    <property type="component" value="Chromosome"/>
</dbReference>
<dbReference type="Gene3D" id="3.10.450.360">
    <property type="match status" value="1"/>
</dbReference>
<dbReference type="Pfam" id="PF11396">
    <property type="entry name" value="PepSY_like"/>
    <property type="match status" value="1"/>
</dbReference>
<dbReference type="KEGG" id="fte:Fluta_0238"/>
<dbReference type="STRING" id="755732.Fluta_0238"/>
<organism evidence="3 4">
    <name type="scientific">Fluviicola taffensis (strain DSM 16823 / NCIMB 13979 / RW262)</name>
    <dbReference type="NCBI Taxonomy" id="755732"/>
    <lineage>
        <taxon>Bacteria</taxon>
        <taxon>Pseudomonadati</taxon>
        <taxon>Bacteroidota</taxon>
        <taxon>Flavobacteriia</taxon>
        <taxon>Flavobacteriales</taxon>
        <taxon>Crocinitomicaceae</taxon>
        <taxon>Fluviicola</taxon>
    </lineage>
</organism>
<evidence type="ECO:0000313" key="3">
    <source>
        <dbReference type="EMBL" id="AEA42247.1"/>
    </source>
</evidence>
<accession>F2ICM0</accession>
<gene>
    <name evidence="3" type="ordered locus">Fluta_0238</name>
</gene>
<sequence length="151" mass="17155" precursor="true">MKSLKCIVLAFLPLSFISCASTIAQQEIPSVVINAVMTKYPNAKDLEWEVKNGIYEAEFDLDKNDYEVWVNTQGTILKVEEEIRNDQIPAVILAKVKAEFKDYKLDDSKRIEIGKSIYYEIEIDGALGDQKVVYSEKGEKQDPFVLTKIGK</sequence>
<reference evidence="3 4" key="1">
    <citation type="journal article" date="2011" name="Stand. Genomic Sci.">
        <title>Complete genome sequence of the gliding freshwater bacterium Fluviicola taffensis type strain (RW262).</title>
        <authorList>
            <person name="Woyke T."/>
            <person name="Chertkov O."/>
            <person name="Lapidus A."/>
            <person name="Nolan M."/>
            <person name="Lucas S."/>
            <person name="Del Rio T.G."/>
            <person name="Tice H."/>
            <person name="Cheng J.F."/>
            <person name="Tapia R."/>
            <person name="Han C."/>
            <person name="Goodwin L."/>
            <person name="Pitluck S."/>
            <person name="Liolios K."/>
            <person name="Pagani I."/>
            <person name="Ivanova N."/>
            <person name="Huntemann M."/>
            <person name="Mavromatis K."/>
            <person name="Mikhailova N."/>
            <person name="Pati A."/>
            <person name="Chen A."/>
            <person name="Palaniappan K."/>
            <person name="Land M."/>
            <person name="Hauser L."/>
            <person name="Brambilla E.M."/>
            <person name="Rohde M."/>
            <person name="Mwirichia R."/>
            <person name="Sikorski J."/>
            <person name="Tindall B.J."/>
            <person name="Goker M."/>
            <person name="Bristow J."/>
            <person name="Eisen J.A."/>
            <person name="Markowitz V."/>
            <person name="Hugenholtz P."/>
            <person name="Klenk H.P."/>
            <person name="Kyrpides N.C."/>
        </authorList>
    </citation>
    <scope>NUCLEOTIDE SEQUENCE [LARGE SCALE GENOMIC DNA]</scope>
    <source>
        <strain evidence="4">DSM 16823 / RW262 / RW262</strain>
    </source>
</reference>
<reference evidence="4" key="2">
    <citation type="submission" date="2011-02" db="EMBL/GenBank/DDBJ databases">
        <title>The complete genome of Fluviicola taffensis DSM 16823.</title>
        <authorList>
            <consortium name="US DOE Joint Genome Institute (JGI-PGF)"/>
            <person name="Lucas S."/>
            <person name="Copeland A."/>
            <person name="Lapidus A."/>
            <person name="Bruce D."/>
            <person name="Goodwin L."/>
            <person name="Pitluck S."/>
            <person name="Kyrpides N."/>
            <person name="Mavromatis K."/>
            <person name="Ivanova N."/>
            <person name="Mikhailova N."/>
            <person name="Pagani I."/>
            <person name="Chertkov O."/>
            <person name="Detter J.C."/>
            <person name="Han C."/>
            <person name="Tapia R."/>
            <person name="Land M."/>
            <person name="Hauser L."/>
            <person name="Markowitz V."/>
            <person name="Cheng J.-F."/>
            <person name="Hugenholtz P."/>
            <person name="Woyke T."/>
            <person name="Wu D."/>
            <person name="Tindall B."/>
            <person name="Pomrenke H.G."/>
            <person name="Brambilla E."/>
            <person name="Klenk H.-P."/>
            <person name="Eisen J.A."/>
        </authorList>
    </citation>
    <scope>NUCLEOTIDE SEQUENCE [LARGE SCALE GENOMIC DNA]</scope>
    <source>
        <strain evidence="4">DSM 16823 / RW262 / RW262</strain>
    </source>
</reference>
<feature type="domain" description="Putative beta-lactamase-inhibitor-like PepSY-like" evidence="2">
    <location>
        <begin position="55"/>
        <end position="139"/>
    </location>
</feature>